<evidence type="ECO:0000313" key="3">
    <source>
        <dbReference type="EMBL" id="GAA1804271.1"/>
    </source>
</evidence>
<protein>
    <recommendedName>
        <fullName evidence="2">Alpha-L-arabinofuranosidase B arabinose-binding domain-containing protein</fullName>
    </recommendedName>
</protein>
<proteinExistence type="predicted"/>
<evidence type="ECO:0000256" key="1">
    <source>
        <dbReference type="SAM" id="MobiDB-lite"/>
    </source>
</evidence>
<reference evidence="4" key="1">
    <citation type="journal article" date="2019" name="Int. J. Syst. Evol. Microbiol.">
        <title>The Global Catalogue of Microorganisms (GCM) 10K type strain sequencing project: providing services to taxonomists for standard genome sequencing and annotation.</title>
        <authorList>
            <consortium name="The Broad Institute Genomics Platform"/>
            <consortium name="The Broad Institute Genome Sequencing Center for Infectious Disease"/>
            <person name="Wu L."/>
            <person name="Ma J."/>
        </authorList>
    </citation>
    <scope>NUCLEOTIDE SEQUENCE [LARGE SCALE GENOMIC DNA]</scope>
    <source>
        <strain evidence="4">JCM 13250</strain>
    </source>
</reference>
<dbReference type="Pfam" id="PF05270">
    <property type="entry name" value="AbfB"/>
    <property type="match status" value="1"/>
</dbReference>
<sequence length="122" mass="13318">MAHACPRRPGRRHGPVASYGEQIYFSHSTDGLRWTDLNNGSILNLTAAESSRVLGRWGTSTPINRLQSYNFSDRYLRHANVDVRIDPNVSPAGDAQFRLVPGLANSSGYAGPGRRAPVTPSL</sequence>
<feature type="region of interest" description="Disordered" evidence="1">
    <location>
        <begin position="103"/>
        <end position="122"/>
    </location>
</feature>
<evidence type="ECO:0000313" key="4">
    <source>
        <dbReference type="Proteomes" id="UP001500218"/>
    </source>
</evidence>
<gene>
    <name evidence="3" type="ORF">GCM10009682_27500</name>
</gene>
<comment type="caution">
    <text evidence="3">The sequence shown here is derived from an EMBL/GenBank/DDBJ whole genome shotgun (WGS) entry which is preliminary data.</text>
</comment>
<dbReference type="SUPFAM" id="SSF110221">
    <property type="entry name" value="AbfB domain"/>
    <property type="match status" value="1"/>
</dbReference>
<name>A0ABP4Y8W0_9ACTN</name>
<dbReference type="Gene3D" id="2.80.10.50">
    <property type="match status" value="1"/>
</dbReference>
<dbReference type="InterPro" id="IPR007934">
    <property type="entry name" value="AbfB_ABD"/>
</dbReference>
<dbReference type="EMBL" id="BAAALT010000073">
    <property type="protein sequence ID" value="GAA1804271.1"/>
    <property type="molecule type" value="Genomic_DNA"/>
</dbReference>
<evidence type="ECO:0000259" key="2">
    <source>
        <dbReference type="Pfam" id="PF05270"/>
    </source>
</evidence>
<dbReference type="Proteomes" id="UP001500218">
    <property type="component" value="Unassembled WGS sequence"/>
</dbReference>
<accession>A0ABP4Y8W0</accession>
<dbReference type="RefSeq" id="WP_344130569.1">
    <property type="nucleotide sequence ID" value="NZ_BAAALT010000073.1"/>
</dbReference>
<feature type="domain" description="Alpha-L-arabinofuranosidase B arabinose-binding" evidence="2">
    <location>
        <begin position="65"/>
        <end position="109"/>
    </location>
</feature>
<keyword evidence="4" id="KW-1185">Reference proteome</keyword>
<organism evidence="3 4">
    <name type="scientific">Luedemannella flava</name>
    <dbReference type="NCBI Taxonomy" id="349316"/>
    <lineage>
        <taxon>Bacteria</taxon>
        <taxon>Bacillati</taxon>
        <taxon>Actinomycetota</taxon>
        <taxon>Actinomycetes</taxon>
        <taxon>Micromonosporales</taxon>
        <taxon>Micromonosporaceae</taxon>
        <taxon>Luedemannella</taxon>
    </lineage>
</organism>
<dbReference type="InterPro" id="IPR036195">
    <property type="entry name" value="AbfB_ABD_sf"/>
</dbReference>